<keyword evidence="3" id="KW-1185">Reference proteome</keyword>
<gene>
    <name evidence="2" type="ORF">LIER_26156</name>
</gene>
<comment type="caution">
    <text evidence="2">The sequence shown here is derived from an EMBL/GenBank/DDBJ whole genome shotgun (WGS) entry which is preliminary data.</text>
</comment>
<dbReference type="AlphaFoldDB" id="A0AAV3R8X7"/>
<sequence length="152" mass="16373">MEDDDVGREKSHDEIKVEEDFIGEKVAPIVKERDIDSSCAEMSESTVTPSVNASEGKTAGPPIIPEELVKVDVSSGADVRESCAEDILTENIEGPSTEGVGANVDPSVKDTLDGLKDSTPFEFSSMAALVCQSTPSDHPSWQRVELLFTPYQ</sequence>
<feature type="region of interest" description="Disordered" evidence="1">
    <location>
        <begin position="38"/>
        <end position="63"/>
    </location>
</feature>
<dbReference type="Proteomes" id="UP001454036">
    <property type="component" value="Unassembled WGS sequence"/>
</dbReference>
<evidence type="ECO:0000313" key="2">
    <source>
        <dbReference type="EMBL" id="GAA0172305.1"/>
    </source>
</evidence>
<evidence type="ECO:0000256" key="1">
    <source>
        <dbReference type="SAM" id="MobiDB-lite"/>
    </source>
</evidence>
<dbReference type="EMBL" id="BAABME010008058">
    <property type="protein sequence ID" value="GAA0172305.1"/>
    <property type="molecule type" value="Genomic_DNA"/>
</dbReference>
<feature type="compositionally biased region" description="Polar residues" evidence="1">
    <location>
        <begin position="43"/>
        <end position="55"/>
    </location>
</feature>
<organism evidence="2 3">
    <name type="scientific">Lithospermum erythrorhizon</name>
    <name type="common">Purple gromwell</name>
    <name type="synonym">Lithospermum officinale var. erythrorhizon</name>
    <dbReference type="NCBI Taxonomy" id="34254"/>
    <lineage>
        <taxon>Eukaryota</taxon>
        <taxon>Viridiplantae</taxon>
        <taxon>Streptophyta</taxon>
        <taxon>Embryophyta</taxon>
        <taxon>Tracheophyta</taxon>
        <taxon>Spermatophyta</taxon>
        <taxon>Magnoliopsida</taxon>
        <taxon>eudicotyledons</taxon>
        <taxon>Gunneridae</taxon>
        <taxon>Pentapetalae</taxon>
        <taxon>asterids</taxon>
        <taxon>lamiids</taxon>
        <taxon>Boraginales</taxon>
        <taxon>Boraginaceae</taxon>
        <taxon>Boraginoideae</taxon>
        <taxon>Lithospermeae</taxon>
        <taxon>Lithospermum</taxon>
    </lineage>
</organism>
<accession>A0AAV3R8X7</accession>
<proteinExistence type="predicted"/>
<name>A0AAV3R8X7_LITER</name>
<protein>
    <submittedName>
        <fullName evidence="2">Uncharacterized protein</fullName>
    </submittedName>
</protein>
<evidence type="ECO:0000313" key="3">
    <source>
        <dbReference type="Proteomes" id="UP001454036"/>
    </source>
</evidence>
<reference evidence="2 3" key="1">
    <citation type="submission" date="2024-01" db="EMBL/GenBank/DDBJ databases">
        <title>The complete chloroplast genome sequence of Lithospermum erythrorhizon: insights into the phylogenetic relationship among Boraginaceae species and the maternal lineages of purple gromwells.</title>
        <authorList>
            <person name="Okada T."/>
            <person name="Watanabe K."/>
        </authorList>
    </citation>
    <scope>NUCLEOTIDE SEQUENCE [LARGE SCALE GENOMIC DNA]</scope>
</reference>